<accession>A0ABR9BG37</accession>
<feature type="domain" description="HTH lysR-type" evidence="5">
    <location>
        <begin position="10"/>
        <end position="59"/>
    </location>
</feature>
<evidence type="ECO:0000313" key="7">
    <source>
        <dbReference type="Proteomes" id="UP000649768"/>
    </source>
</evidence>
<dbReference type="Proteomes" id="UP000649768">
    <property type="component" value="Unassembled WGS sequence"/>
</dbReference>
<evidence type="ECO:0000313" key="6">
    <source>
        <dbReference type="EMBL" id="MBD8511529.1"/>
    </source>
</evidence>
<comment type="caution">
    <text evidence="6">The sequence shown here is derived from an EMBL/GenBank/DDBJ whole genome shotgun (WGS) entry which is preliminary data.</text>
</comment>
<keyword evidence="7" id="KW-1185">Reference proteome</keyword>
<dbReference type="PROSITE" id="PS50931">
    <property type="entry name" value="HTH_LYSR"/>
    <property type="match status" value="1"/>
</dbReference>
<dbReference type="Gene3D" id="3.40.190.290">
    <property type="match status" value="1"/>
</dbReference>
<evidence type="ECO:0000259" key="5">
    <source>
        <dbReference type="PROSITE" id="PS50931"/>
    </source>
</evidence>
<dbReference type="Pfam" id="PF00126">
    <property type="entry name" value="HTH_1"/>
    <property type="match status" value="1"/>
</dbReference>
<dbReference type="SUPFAM" id="SSF53850">
    <property type="entry name" value="Periplasmic binding protein-like II"/>
    <property type="match status" value="1"/>
</dbReference>
<sequence>MANWEGVSEFVAVAESSSFTLAARELSTSVAQVSRRVAALEDRLAVKLLNRTTRKVTLTEAGMLYFQQCKHLVDGLEQAELAVTQMQTTPKGLVRVTAPVTYGELHLAPLINQFLEQYPQVDVELVLTNQKLDLIESGVDLAIRLGRLEDSTLLARRLSTRQSYVCASRDYLDRHGEPHTLSELSKHQCLVGSVDVWRFKDKQQSRALRISGRLKCNSGFALRDAAKRGLGLIQLPDYYIQQDLESGELIEVLAQYRDDKEGIWALFPSSVRLSPKVRLLVDFLVKGLSKGSSPDSLSQH</sequence>
<organism evidence="6 7">
    <name type="scientific">Photobacterium arenosum</name>
    <dbReference type="NCBI Taxonomy" id="2774143"/>
    <lineage>
        <taxon>Bacteria</taxon>
        <taxon>Pseudomonadati</taxon>
        <taxon>Pseudomonadota</taxon>
        <taxon>Gammaproteobacteria</taxon>
        <taxon>Vibrionales</taxon>
        <taxon>Vibrionaceae</taxon>
        <taxon>Photobacterium</taxon>
    </lineage>
</organism>
<keyword evidence="2" id="KW-0805">Transcription regulation</keyword>
<reference evidence="6 7" key="1">
    <citation type="submission" date="2020-09" db="EMBL/GenBank/DDBJ databases">
        <title>Photobacterium sp. CAU 1568 isolated from sand of Sido Beach.</title>
        <authorList>
            <person name="Kim W."/>
        </authorList>
    </citation>
    <scope>NUCLEOTIDE SEQUENCE [LARGE SCALE GENOMIC DNA]</scope>
    <source>
        <strain evidence="6 7">CAU 1568</strain>
    </source>
</reference>
<keyword evidence="3" id="KW-0238">DNA-binding</keyword>
<dbReference type="Gene3D" id="1.10.10.10">
    <property type="entry name" value="Winged helix-like DNA-binding domain superfamily/Winged helix DNA-binding domain"/>
    <property type="match status" value="1"/>
</dbReference>
<name>A0ABR9BG37_9GAMM</name>
<dbReference type="RefSeq" id="WP_192014257.1">
    <property type="nucleotide sequence ID" value="NZ_JACYTP010000001.1"/>
</dbReference>
<dbReference type="InterPro" id="IPR036390">
    <property type="entry name" value="WH_DNA-bd_sf"/>
</dbReference>
<gene>
    <name evidence="6" type="ORF">IFO68_02275</name>
</gene>
<comment type="similarity">
    <text evidence="1">Belongs to the LysR transcriptional regulatory family.</text>
</comment>
<dbReference type="InterPro" id="IPR005119">
    <property type="entry name" value="LysR_subst-bd"/>
</dbReference>
<dbReference type="PANTHER" id="PTHR30537:SF10">
    <property type="entry name" value="TRANSCRIPTIONAL REGULATOR-RELATED"/>
    <property type="match status" value="1"/>
</dbReference>
<dbReference type="InterPro" id="IPR036388">
    <property type="entry name" value="WH-like_DNA-bd_sf"/>
</dbReference>
<evidence type="ECO:0000256" key="3">
    <source>
        <dbReference type="ARBA" id="ARBA00023125"/>
    </source>
</evidence>
<dbReference type="InterPro" id="IPR058163">
    <property type="entry name" value="LysR-type_TF_proteobact-type"/>
</dbReference>
<protein>
    <submittedName>
        <fullName evidence="6">LysR family transcriptional regulator</fullName>
    </submittedName>
</protein>
<dbReference type="Pfam" id="PF03466">
    <property type="entry name" value="LysR_substrate"/>
    <property type="match status" value="1"/>
</dbReference>
<dbReference type="PANTHER" id="PTHR30537">
    <property type="entry name" value="HTH-TYPE TRANSCRIPTIONAL REGULATOR"/>
    <property type="match status" value="1"/>
</dbReference>
<dbReference type="SUPFAM" id="SSF46785">
    <property type="entry name" value="Winged helix' DNA-binding domain"/>
    <property type="match status" value="1"/>
</dbReference>
<keyword evidence="4" id="KW-0804">Transcription</keyword>
<evidence type="ECO:0000256" key="1">
    <source>
        <dbReference type="ARBA" id="ARBA00009437"/>
    </source>
</evidence>
<dbReference type="EMBL" id="JACYTP010000001">
    <property type="protein sequence ID" value="MBD8511529.1"/>
    <property type="molecule type" value="Genomic_DNA"/>
</dbReference>
<proteinExistence type="inferred from homology"/>
<evidence type="ECO:0000256" key="4">
    <source>
        <dbReference type="ARBA" id="ARBA00023163"/>
    </source>
</evidence>
<evidence type="ECO:0000256" key="2">
    <source>
        <dbReference type="ARBA" id="ARBA00023015"/>
    </source>
</evidence>
<dbReference type="InterPro" id="IPR000847">
    <property type="entry name" value="LysR_HTH_N"/>
</dbReference>